<reference evidence="1 2" key="1">
    <citation type="submission" date="2019-04" db="EMBL/GenBank/DDBJ databases">
        <title>Thalassotalea guangxiensis sp. nov., isolated from sediment of the coastal wetland.</title>
        <authorList>
            <person name="Zheng S."/>
            <person name="Zhang D."/>
        </authorList>
    </citation>
    <scope>NUCLEOTIDE SEQUENCE [LARGE SCALE GENOMIC DNA]</scope>
    <source>
        <strain evidence="1 2">ZS-4</strain>
    </source>
</reference>
<evidence type="ECO:0000313" key="1">
    <source>
        <dbReference type="EMBL" id="TKB46112.1"/>
    </source>
</evidence>
<sequence>MTLIKNVLINEKLLSAELNKLSVEEKIQAKKVLTSAANKLKLPSQKLLNALKNEGFDLADLVGNGPAKPAKAQPTKRAPRKLVLENQSFAILDEKNKELAHAVGRGVTSYKDKGFKVVKYDELPAALQKVAKDLIAK</sequence>
<proteinExistence type="predicted"/>
<dbReference type="Proteomes" id="UP000307999">
    <property type="component" value="Unassembled WGS sequence"/>
</dbReference>
<organism evidence="1 2">
    <name type="scientific">Thalassotalea mangrovi</name>
    <dbReference type="NCBI Taxonomy" id="2572245"/>
    <lineage>
        <taxon>Bacteria</taxon>
        <taxon>Pseudomonadati</taxon>
        <taxon>Pseudomonadota</taxon>
        <taxon>Gammaproteobacteria</taxon>
        <taxon>Alteromonadales</taxon>
        <taxon>Colwelliaceae</taxon>
        <taxon>Thalassotalea</taxon>
    </lineage>
</organism>
<protein>
    <submittedName>
        <fullName evidence="1">Uncharacterized protein</fullName>
    </submittedName>
</protein>
<accession>A0A4U1B7Z7</accession>
<dbReference type="RefSeq" id="WP_136735120.1">
    <property type="nucleotide sequence ID" value="NZ_SWDB01000010.1"/>
</dbReference>
<evidence type="ECO:0000313" key="2">
    <source>
        <dbReference type="Proteomes" id="UP000307999"/>
    </source>
</evidence>
<gene>
    <name evidence="1" type="ORF">E8M12_05650</name>
</gene>
<dbReference type="EMBL" id="SWDB01000010">
    <property type="protein sequence ID" value="TKB46112.1"/>
    <property type="molecule type" value="Genomic_DNA"/>
</dbReference>
<dbReference type="AlphaFoldDB" id="A0A4U1B7Z7"/>
<dbReference type="OrthoDB" id="6400467at2"/>
<comment type="caution">
    <text evidence="1">The sequence shown here is derived from an EMBL/GenBank/DDBJ whole genome shotgun (WGS) entry which is preliminary data.</text>
</comment>
<name>A0A4U1B7Z7_9GAMM</name>
<keyword evidence="2" id="KW-1185">Reference proteome</keyword>